<dbReference type="RefSeq" id="WP_328965696.1">
    <property type="nucleotide sequence ID" value="NZ_CP108090.1"/>
</dbReference>
<dbReference type="EMBL" id="CP108090">
    <property type="protein sequence ID" value="WUQ17479.1"/>
    <property type="molecule type" value="Genomic_DNA"/>
</dbReference>
<dbReference type="SMART" id="SM00530">
    <property type="entry name" value="HTH_XRE"/>
    <property type="match status" value="1"/>
</dbReference>
<accession>A0ABZ1TNS5</accession>
<dbReference type="SUPFAM" id="SSF47413">
    <property type="entry name" value="lambda repressor-like DNA-binding domains"/>
    <property type="match status" value="1"/>
</dbReference>
<dbReference type="InterPro" id="IPR043917">
    <property type="entry name" value="DUF5753"/>
</dbReference>
<dbReference type="Gene3D" id="1.10.260.40">
    <property type="entry name" value="lambda repressor-like DNA-binding domains"/>
    <property type="match status" value="1"/>
</dbReference>
<gene>
    <name evidence="2" type="ORF">OG517_42285</name>
</gene>
<evidence type="ECO:0000313" key="3">
    <source>
        <dbReference type="Proteomes" id="UP001432039"/>
    </source>
</evidence>
<dbReference type="InterPro" id="IPR001387">
    <property type="entry name" value="Cro/C1-type_HTH"/>
</dbReference>
<dbReference type="Pfam" id="PF13560">
    <property type="entry name" value="HTH_31"/>
    <property type="match status" value="1"/>
</dbReference>
<dbReference type="Pfam" id="PF19054">
    <property type="entry name" value="DUF5753"/>
    <property type="match status" value="1"/>
</dbReference>
<organism evidence="2 3">
    <name type="scientific">Streptomyces virginiae</name>
    <name type="common">Streptomyces cinnamonensis</name>
    <dbReference type="NCBI Taxonomy" id="1961"/>
    <lineage>
        <taxon>Bacteria</taxon>
        <taxon>Bacillati</taxon>
        <taxon>Actinomycetota</taxon>
        <taxon>Actinomycetes</taxon>
        <taxon>Kitasatosporales</taxon>
        <taxon>Streptomycetaceae</taxon>
        <taxon>Streptomyces</taxon>
    </lineage>
</organism>
<dbReference type="PROSITE" id="PS50943">
    <property type="entry name" value="HTH_CROC1"/>
    <property type="match status" value="1"/>
</dbReference>
<dbReference type="InterPro" id="IPR010982">
    <property type="entry name" value="Lambda_DNA-bd_dom_sf"/>
</dbReference>
<sequence>MAAHVGPTFLRIMLGAELTRLRDQAGLTGDQAAKAIGLKSASMISKVESGHSGFERIDQFMKLLDEYKVPFEGQEMLADWYRNAKGGDWWSPKSATMPSGMNLFLAFESGAKITKVVTTQVVNGLLQAETYARALHESARIADDRTSEFVENAVEVRMTRKKRITEEGMELVCIMDESALRNMVGGPEIMLEQYEEIRRLAALPNVTVRIIPFSAPTYRVFGEFHVLDFDRKELPDPVVVTSSTVDQGMKCLSKLRPVKQFVRRFDILAQGALPAHETPAFLEQLEREVTAA</sequence>
<dbReference type="CDD" id="cd00093">
    <property type="entry name" value="HTH_XRE"/>
    <property type="match status" value="1"/>
</dbReference>
<evidence type="ECO:0000313" key="2">
    <source>
        <dbReference type="EMBL" id="WUQ17479.1"/>
    </source>
</evidence>
<reference evidence="2" key="1">
    <citation type="submission" date="2022-10" db="EMBL/GenBank/DDBJ databases">
        <title>The complete genomes of actinobacterial strains from the NBC collection.</title>
        <authorList>
            <person name="Joergensen T.S."/>
            <person name="Alvarez Arevalo M."/>
            <person name="Sterndorff E.B."/>
            <person name="Faurdal D."/>
            <person name="Vuksanovic O."/>
            <person name="Mourched A.-S."/>
            <person name="Charusanti P."/>
            <person name="Shaw S."/>
            <person name="Blin K."/>
            <person name="Weber T."/>
        </authorList>
    </citation>
    <scope>NUCLEOTIDE SEQUENCE</scope>
    <source>
        <strain evidence="2">NBC_00248</strain>
    </source>
</reference>
<dbReference type="Proteomes" id="UP001432039">
    <property type="component" value="Chromosome"/>
</dbReference>
<protein>
    <submittedName>
        <fullName evidence="2">Helix-turn-helix transcriptional regulator</fullName>
    </submittedName>
</protein>
<evidence type="ECO:0000259" key="1">
    <source>
        <dbReference type="PROSITE" id="PS50943"/>
    </source>
</evidence>
<proteinExistence type="predicted"/>
<feature type="domain" description="HTH cro/C1-type" evidence="1">
    <location>
        <begin position="18"/>
        <end position="74"/>
    </location>
</feature>
<keyword evidence="3" id="KW-1185">Reference proteome</keyword>
<name>A0ABZ1TNS5_STRVG</name>